<keyword evidence="1" id="KW-0805">Transcription regulation</keyword>
<dbReference type="PANTHER" id="PTHR44688:SF16">
    <property type="entry name" value="DNA-BINDING TRANSCRIPTIONAL ACTIVATOR DEVR_DOSR"/>
    <property type="match status" value="1"/>
</dbReference>
<reference evidence="5 6" key="1">
    <citation type="submission" date="2017-06" db="EMBL/GenBank/DDBJ databases">
        <authorList>
            <person name="Kim H.J."/>
            <person name="Triplett B.A."/>
        </authorList>
    </citation>
    <scope>NUCLEOTIDE SEQUENCE [LARGE SCALE GENOMIC DNA]</scope>
    <source>
        <strain evidence="5 6">DSM 45207</strain>
    </source>
</reference>
<organism evidence="5 6">
    <name type="scientific">Haloechinothrix alba</name>
    <dbReference type="NCBI Taxonomy" id="664784"/>
    <lineage>
        <taxon>Bacteria</taxon>
        <taxon>Bacillati</taxon>
        <taxon>Actinomycetota</taxon>
        <taxon>Actinomycetes</taxon>
        <taxon>Pseudonocardiales</taxon>
        <taxon>Pseudonocardiaceae</taxon>
        <taxon>Haloechinothrix</taxon>
    </lineage>
</organism>
<evidence type="ECO:0000313" key="5">
    <source>
        <dbReference type="EMBL" id="SNR95689.1"/>
    </source>
</evidence>
<dbReference type="InterPro" id="IPR011990">
    <property type="entry name" value="TPR-like_helical_dom_sf"/>
</dbReference>
<evidence type="ECO:0000256" key="1">
    <source>
        <dbReference type="ARBA" id="ARBA00023015"/>
    </source>
</evidence>
<sequence length="337" mass="36862">MVDALRVNAFLAILQGDSTDAEHLLSEARDMTDGNPISRAVASVDMTEGLQALLGNRLDDAAERFATALAAFRSCGDLHGEMYTLMLDGMVAMFRPDSGRANARFTEVLERSEAASESWFCSYSTTFLAVDYWIDGDLPRATDLARQALRLKVRFDDHMGVALCFEVLALIAGSADDWKATAVLLGAADTVWGETGSKLDYFVGFNAFHNRCEEQLSAKLPRSARESLRRQGSELPASDAVDFALGNRKHPAAEAPATKAAFAPLTRREWQVAESIAERRSNQQIASKLVISPRTVDGHIEHILSKLGFSTRAQVASWVAERQNRHAPETDSVGSAR</sequence>
<evidence type="ECO:0000256" key="2">
    <source>
        <dbReference type="ARBA" id="ARBA00023125"/>
    </source>
</evidence>
<dbReference type="SUPFAM" id="SSF48452">
    <property type="entry name" value="TPR-like"/>
    <property type="match status" value="1"/>
</dbReference>
<keyword evidence="3" id="KW-0804">Transcription</keyword>
<dbReference type="RefSeq" id="WP_089303499.1">
    <property type="nucleotide sequence ID" value="NZ_FZNW01000044.1"/>
</dbReference>
<dbReference type="SUPFAM" id="SSF46894">
    <property type="entry name" value="C-terminal effector domain of the bipartite response regulators"/>
    <property type="match status" value="1"/>
</dbReference>
<evidence type="ECO:0000259" key="4">
    <source>
        <dbReference type="PROSITE" id="PS50043"/>
    </source>
</evidence>
<dbReference type="AlphaFoldDB" id="A0A239AJH1"/>
<dbReference type="InterPro" id="IPR016032">
    <property type="entry name" value="Sig_transdc_resp-reg_C-effctor"/>
</dbReference>
<evidence type="ECO:0000256" key="3">
    <source>
        <dbReference type="ARBA" id="ARBA00023163"/>
    </source>
</evidence>
<accession>A0A239AJH1</accession>
<dbReference type="EMBL" id="FZNW01000044">
    <property type="protein sequence ID" value="SNR95689.1"/>
    <property type="molecule type" value="Genomic_DNA"/>
</dbReference>
<proteinExistence type="predicted"/>
<dbReference type="CDD" id="cd06170">
    <property type="entry name" value="LuxR_C_like"/>
    <property type="match status" value="1"/>
</dbReference>
<dbReference type="OrthoDB" id="3178272at2"/>
<dbReference type="GO" id="GO:0006355">
    <property type="term" value="P:regulation of DNA-templated transcription"/>
    <property type="evidence" value="ECO:0007669"/>
    <property type="project" value="InterPro"/>
</dbReference>
<dbReference type="PRINTS" id="PR00038">
    <property type="entry name" value="HTHLUXR"/>
</dbReference>
<dbReference type="InterPro" id="IPR036388">
    <property type="entry name" value="WH-like_DNA-bd_sf"/>
</dbReference>
<dbReference type="GO" id="GO:0003677">
    <property type="term" value="F:DNA binding"/>
    <property type="evidence" value="ECO:0007669"/>
    <property type="project" value="UniProtKB-KW"/>
</dbReference>
<dbReference type="PROSITE" id="PS50043">
    <property type="entry name" value="HTH_LUXR_2"/>
    <property type="match status" value="1"/>
</dbReference>
<name>A0A239AJH1_9PSEU</name>
<dbReference type="Gene3D" id="1.10.10.10">
    <property type="entry name" value="Winged helix-like DNA-binding domain superfamily/Winged helix DNA-binding domain"/>
    <property type="match status" value="1"/>
</dbReference>
<protein>
    <submittedName>
        <fullName evidence="5">Regulatory protein, luxR family</fullName>
    </submittedName>
</protein>
<keyword evidence="2" id="KW-0238">DNA-binding</keyword>
<dbReference type="InterPro" id="IPR000792">
    <property type="entry name" value="Tscrpt_reg_LuxR_C"/>
</dbReference>
<dbReference type="Gene3D" id="1.25.40.10">
    <property type="entry name" value="Tetratricopeptide repeat domain"/>
    <property type="match status" value="1"/>
</dbReference>
<feature type="domain" description="HTH luxR-type" evidence="4">
    <location>
        <begin position="258"/>
        <end position="323"/>
    </location>
</feature>
<dbReference type="Pfam" id="PF00196">
    <property type="entry name" value="GerE"/>
    <property type="match status" value="1"/>
</dbReference>
<dbReference type="Proteomes" id="UP000198348">
    <property type="component" value="Unassembled WGS sequence"/>
</dbReference>
<keyword evidence="6" id="KW-1185">Reference proteome</keyword>
<evidence type="ECO:0000313" key="6">
    <source>
        <dbReference type="Proteomes" id="UP000198348"/>
    </source>
</evidence>
<dbReference type="PANTHER" id="PTHR44688">
    <property type="entry name" value="DNA-BINDING TRANSCRIPTIONAL ACTIVATOR DEVR_DOSR"/>
    <property type="match status" value="1"/>
</dbReference>
<dbReference type="SMART" id="SM00421">
    <property type="entry name" value="HTH_LUXR"/>
    <property type="match status" value="1"/>
</dbReference>
<gene>
    <name evidence="5" type="ORF">SAMN06265360_1444</name>
</gene>